<dbReference type="Ensembl" id="ENSENLT00000013230.1">
    <property type="protein sequence ID" value="ENSENLP00000012712.1"/>
    <property type="gene ID" value="ENSENLG00000006042.1"/>
</dbReference>
<keyword evidence="3" id="KW-1185">Reference proteome</keyword>
<reference evidence="2" key="2">
    <citation type="submission" date="2025-08" db="UniProtKB">
        <authorList>
            <consortium name="Ensembl"/>
        </authorList>
    </citation>
    <scope>IDENTIFICATION</scope>
</reference>
<reference evidence="2" key="1">
    <citation type="submission" date="2021-04" db="EMBL/GenBank/DDBJ databases">
        <authorList>
            <consortium name="Wellcome Sanger Institute Data Sharing"/>
        </authorList>
    </citation>
    <scope>NUCLEOTIDE SEQUENCE [LARGE SCALE GENOMIC DNA]</scope>
</reference>
<evidence type="ECO:0000313" key="3">
    <source>
        <dbReference type="Proteomes" id="UP000472264"/>
    </source>
</evidence>
<dbReference type="InParanoid" id="A0A665TZM7"/>
<accession>A0A665TZM7</accession>
<feature type="region of interest" description="Disordered" evidence="1">
    <location>
        <begin position="60"/>
        <end position="145"/>
    </location>
</feature>
<feature type="compositionally biased region" description="Polar residues" evidence="1">
    <location>
        <begin position="245"/>
        <end position="260"/>
    </location>
</feature>
<dbReference type="Proteomes" id="UP000472264">
    <property type="component" value="Chromosome 11"/>
</dbReference>
<organism evidence="2 3">
    <name type="scientific">Echeneis naucrates</name>
    <name type="common">Live sharksucker</name>
    <dbReference type="NCBI Taxonomy" id="173247"/>
    <lineage>
        <taxon>Eukaryota</taxon>
        <taxon>Metazoa</taxon>
        <taxon>Chordata</taxon>
        <taxon>Craniata</taxon>
        <taxon>Vertebrata</taxon>
        <taxon>Euteleostomi</taxon>
        <taxon>Actinopterygii</taxon>
        <taxon>Neopterygii</taxon>
        <taxon>Teleostei</taxon>
        <taxon>Neoteleostei</taxon>
        <taxon>Acanthomorphata</taxon>
        <taxon>Carangaria</taxon>
        <taxon>Carangiformes</taxon>
        <taxon>Echeneidae</taxon>
        <taxon>Echeneis</taxon>
    </lineage>
</organism>
<feature type="region of interest" description="Disordered" evidence="1">
    <location>
        <begin position="1"/>
        <end position="35"/>
    </location>
</feature>
<name>A0A665TZM7_ECHNA</name>
<protein>
    <submittedName>
        <fullName evidence="2">Uncharacterized protein</fullName>
    </submittedName>
</protein>
<feature type="compositionally biased region" description="Low complexity" evidence="1">
    <location>
        <begin position="13"/>
        <end position="24"/>
    </location>
</feature>
<dbReference type="OMA" id="QDPLFTC"/>
<sequence>MSTPEVPNVDPALSSSGFTSTTLTPAAPGSKRRREMYIEKPGVDCERKTENVTELEGTLWQEQSETSHIPLQSICCESEEEQSEELNPPQCKRRCTDTSTLPDDSQLPPQAWSQDPQFSHSQYSESELTGQKNTTVTNLNDSEPSFLNGLSEGAFGFEMDLKGKTSTQKSFTGYHSCQMEDDKENSRIVYSRSPCAHTSLVRTKPHLDCKWVESKTASLRKHTTNKLCKKVDRDENSAPQFKWTKPSSSPLKKQAPPQQQTREDDEDSLALFTQDSVGFRVIAHRDPQIQSPLRDQSNVSTGVVKATAYKYLTEDEEDMMLFTQDSQGNMVIKH</sequence>
<feature type="compositionally biased region" description="Polar residues" evidence="1">
    <location>
        <begin position="97"/>
        <end position="145"/>
    </location>
</feature>
<evidence type="ECO:0000256" key="1">
    <source>
        <dbReference type="SAM" id="MobiDB-lite"/>
    </source>
</evidence>
<reference evidence="2" key="3">
    <citation type="submission" date="2025-09" db="UniProtKB">
        <authorList>
            <consortium name="Ensembl"/>
        </authorList>
    </citation>
    <scope>IDENTIFICATION</scope>
</reference>
<feature type="region of interest" description="Disordered" evidence="1">
    <location>
        <begin position="235"/>
        <end position="267"/>
    </location>
</feature>
<feature type="compositionally biased region" description="Polar residues" evidence="1">
    <location>
        <begin position="60"/>
        <end position="70"/>
    </location>
</feature>
<proteinExistence type="predicted"/>
<dbReference type="AlphaFoldDB" id="A0A665TZM7"/>
<evidence type="ECO:0000313" key="2">
    <source>
        <dbReference type="Ensembl" id="ENSENLP00000012712.1"/>
    </source>
</evidence>